<reference evidence="2 3" key="1">
    <citation type="journal article" date="2019" name="Int. J. Syst. Evol. Microbiol.">
        <title>The Global Catalogue of Microorganisms (GCM) 10K type strain sequencing project: providing services to taxonomists for standard genome sequencing and annotation.</title>
        <authorList>
            <consortium name="The Broad Institute Genomics Platform"/>
            <consortium name="The Broad Institute Genome Sequencing Center for Infectious Disease"/>
            <person name="Wu L."/>
            <person name="Ma J."/>
        </authorList>
    </citation>
    <scope>NUCLEOTIDE SEQUENCE [LARGE SCALE GENOMIC DNA]</scope>
    <source>
        <strain evidence="2 3">CGMCC 1.3240</strain>
    </source>
</reference>
<evidence type="ECO:0000256" key="1">
    <source>
        <dbReference type="SAM" id="MobiDB-lite"/>
    </source>
</evidence>
<dbReference type="EMBL" id="JBHSXQ010000001">
    <property type="protein sequence ID" value="MFC6904135.1"/>
    <property type="molecule type" value="Genomic_DNA"/>
</dbReference>
<proteinExistence type="predicted"/>
<dbReference type="AlphaFoldDB" id="A0ABD5V263"/>
<name>A0ABD5V263_9EURY</name>
<evidence type="ECO:0000313" key="2">
    <source>
        <dbReference type="EMBL" id="MFC6904135.1"/>
    </source>
</evidence>
<evidence type="ECO:0008006" key="4">
    <source>
        <dbReference type="Google" id="ProtNLM"/>
    </source>
</evidence>
<accession>A0ABD5V263</accession>
<comment type="caution">
    <text evidence="2">The sequence shown here is derived from an EMBL/GenBank/DDBJ whole genome shotgun (WGS) entry which is preliminary data.</text>
</comment>
<gene>
    <name evidence="2" type="ORF">ACFQGH_02850</name>
</gene>
<dbReference type="RefSeq" id="WP_340602646.1">
    <property type="nucleotide sequence ID" value="NZ_JBBMXV010000001.1"/>
</dbReference>
<sequence>MGEKKKTLFEINVENFEFSPSPRFGDELAETVEELEGTGSKLGLFGSEAQDEGDEESSGGLFSRKSSEDELEDAEGLEETEGTDVDVEEPEEESGSPIALVIGLLFLLVVAAAAKKFVVEGETEEYEEVELSEYEN</sequence>
<protein>
    <recommendedName>
        <fullName evidence="4">PGF-CTERM protein</fullName>
    </recommendedName>
</protein>
<feature type="region of interest" description="Disordered" evidence="1">
    <location>
        <begin position="37"/>
        <end position="94"/>
    </location>
</feature>
<dbReference type="Proteomes" id="UP001596312">
    <property type="component" value="Unassembled WGS sequence"/>
</dbReference>
<keyword evidence="3" id="KW-1185">Reference proteome</keyword>
<feature type="compositionally biased region" description="Acidic residues" evidence="1">
    <location>
        <begin position="69"/>
        <end position="94"/>
    </location>
</feature>
<evidence type="ECO:0000313" key="3">
    <source>
        <dbReference type="Proteomes" id="UP001596312"/>
    </source>
</evidence>
<organism evidence="2 3">
    <name type="scientific">Halalkalicoccus tibetensis</name>
    <dbReference type="NCBI Taxonomy" id="175632"/>
    <lineage>
        <taxon>Archaea</taxon>
        <taxon>Methanobacteriati</taxon>
        <taxon>Methanobacteriota</taxon>
        <taxon>Stenosarchaea group</taxon>
        <taxon>Halobacteria</taxon>
        <taxon>Halobacteriales</taxon>
        <taxon>Halococcaceae</taxon>
        <taxon>Halalkalicoccus</taxon>
    </lineage>
</organism>